<reference evidence="1" key="1">
    <citation type="journal article" date="2020" name="Cell">
        <title>Large-Scale Comparative Analyses of Tick Genomes Elucidate Their Genetic Diversity and Vector Capacities.</title>
        <authorList>
            <consortium name="Tick Genome and Microbiome Consortium (TIGMIC)"/>
            <person name="Jia N."/>
            <person name="Wang J."/>
            <person name="Shi W."/>
            <person name="Du L."/>
            <person name="Sun Y."/>
            <person name="Zhan W."/>
            <person name="Jiang J.F."/>
            <person name="Wang Q."/>
            <person name="Zhang B."/>
            <person name="Ji P."/>
            <person name="Bell-Sakyi L."/>
            <person name="Cui X.M."/>
            <person name="Yuan T.T."/>
            <person name="Jiang B.G."/>
            <person name="Yang W.F."/>
            <person name="Lam T.T."/>
            <person name="Chang Q.C."/>
            <person name="Ding S.J."/>
            <person name="Wang X.J."/>
            <person name="Zhu J.G."/>
            <person name="Ruan X.D."/>
            <person name="Zhao L."/>
            <person name="Wei J.T."/>
            <person name="Ye R.Z."/>
            <person name="Que T.C."/>
            <person name="Du C.H."/>
            <person name="Zhou Y.H."/>
            <person name="Cheng J.X."/>
            <person name="Dai P.F."/>
            <person name="Guo W.B."/>
            <person name="Han X.H."/>
            <person name="Huang E.J."/>
            <person name="Li L.F."/>
            <person name="Wei W."/>
            <person name="Gao Y.C."/>
            <person name="Liu J.Z."/>
            <person name="Shao H.Z."/>
            <person name="Wang X."/>
            <person name="Wang C.C."/>
            <person name="Yang T.C."/>
            <person name="Huo Q.B."/>
            <person name="Li W."/>
            <person name="Chen H.Y."/>
            <person name="Chen S.E."/>
            <person name="Zhou L.G."/>
            <person name="Ni X.B."/>
            <person name="Tian J.H."/>
            <person name="Sheng Y."/>
            <person name="Liu T."/>
            <person name="Pan Y.S."/>
            <person name="Xia L.Y."/>
            <person name="Li J."/>
            <person name="Zhao F."/>
            <person name="Cao W.C."/>
        </authorList>
    </citation>
    <scope>NUCLEOTIDE SEQUENCE</scope>
    <source>
        <strain evidence="1">Rmic-2018</strain>
    </source>
</reference>
<evidence type="ECO:0000313" key="1">
    <source>
        <dbReference type="EMBL" id="KAH7931556.1"/>
    </source>
</evidence>
<proteinExistence type="predicted"/>
<dbReference type="Proteomes" id="UP000821866">
    <property type="component" value="Unassembled WGS sequence"/>
</dbReference>
<accession>A0A9J6CTV2</accession>
<evidence type="ECO:0000313" key="2">
    <source>
        <dbReference type="Proteomes" id="UP000821866"/>
    </source>
</evidence>
<protein>
    <submittedName>
        <fullName evidence="1">Uncharacterized protein</fullName>
    </submittedName>
</protein>
<sequence>MNAGAVAACLIDRVKWDFQAFICAPWPLAVLAFHQYVIESPSIFIARGGRQAANIAASRLYGIDLPPELRVQKEDSAAHRVHWLNMSRWNLSFFQLFQLRALQIIGNLMEESKANPAPSLLLAGQTGVAAYLLRGRKWSVVTGSWAHRRFSSPRPISRYNHWRTCHLVGMVLFLFGPKWLLNKIGFGRKGVIADSLAAGFQVFTSWKSKFAQKYAPLADSDECFGGQPLRRRWIRTVKIQNATVKEIAREREKNVEEALSD</sequence>
<dbReference type="AlphaFoldDB" id="A0A9J6CTV2"/>
<name>A0A9J6CTV2_RHIMP</name>
<keyword evidence="2" id="KW-1185">Reference proteome</keyword>
<organism evidence="1 2">
    <name type="scientific">Rhipicephalus microplus</name>
    <name type="common">Cattle tick</name>
    <name type="synonym">Boophilus microplus</name>
    <dbReference type="NCBI Taxonomy" id="6941"/>
    <lineage>
        <taxon>Eukaryota</taxon>
        <taxon>Metazoa</taxon>
        <taxon>Ecdysozoa</taxon>
        <taxon>Arthropoda</taxon>
        <taxon>Chelicerata</taxon>
        <taxon>Arachnida</taxon>
        <taxon>Acari</taxon>
        <taxon>Parasitiformes</taxon>
        <taxon>Ixodida</taxon>
        <taxon>Ixodoidea</taxon>
        <taxon>Ixodidae</taxon>
        <taxon>Rhipicephalinae</taxon>
        <taxon>Rhipicephalus</taxon>
        <taxon>Boophilus</taxon>
    </lineage>
</organism>
<gene>
    <name evidence="1" type="ORF">HPB51_029809</name>
</gene>
<comment type="caution">
    <text evidence="1">The sequence shown here is derived from an EMBL/GenBank/DDBJ whole genome shotgun (WGS) entry which is preliminary data.</text>
</comment>
<reference evidence="1" key="2">
    <citation type="submission" date="2021-09" db="EMBL/GenBank/DDBJ databases">
        <authorList>
            <person name="Jia N."/>
            <person name="Wang J."/>
            <person name="Shi W."/>
            <person name="Du L."/>
            <person name="Sun Y."/>
            <person name="Zhan W."/>
            <person name="Jiang J."/>
            <person name="Wang Q."/>
            <person name="Zhang B."/>
            <person name="Ji P."/>
            <person name="Sakyi L.B."/>
            <person name="Cui X."/>
            <person name="Yuan T."/>
            <person name="Jiang B."/>
            <person name="Yang W."/>
            <person name="Lam T.T.-Y."/>
            <person name="Chang Q."/>
            <person name="Ding S."/>
            <person name="Wang X."/>
            <person name="Zhu J."/>
            <person name="Ruan X."/>
            <person name="Zhao L."/>
            <person name="Wei J."/>
            <person name="Que T."/>
            <person name="Du C."/>
            <person name="Cheng J."/>
            <person name="Dai P."/>
            <person name="Han X."/>
            <person name="Huang E."/>
            <person name="Gao Y."/>
            <person name="Liu J."/>
            <person name="Shao H."/>
            <person name="Ye R."/>
            <person name="Li L."/>
            <person name="Wei W."/>
            <person name="Wang X."/>
            <person name="Wang C."/>
            <person name="Huo Q."/>
            <person name="Li W."/>
            <person name="Guo W."/>
            <person name="Chen H."/>
            <person name="Chen S."/>
            <person name="Zhou L."/>
            <person name="Zhou L."/>
            <person name="Ni X."/>
            <person name="Tian J."/>
            <person name="Zhou Y."/>
            <person name="Sheng Y."/>
            <person name="Liu T."/>
            <person name="Pan Y."/>
            <person name="Xia L."/>
            <person name="Li J."/>
            <person name="Zhao F."/>
            <person name="Cao W."/>
        </authorList>
    </citation>
    <scope>NUCLEOTIDE SEQUENCE</scope>
    <source>
        <strain evidence="1">Rmic-2018</strain>
        <tissue evidence="1">Larvae</tissue>
    </source>
</reference>
<dbReference type="EMBL" id="JABSTU010006938">
    <property type="protein sequence ID" value="KAH7931556.1"/>
    <property type="molecule type" value="Genomic_DNA"/>
</dbReference>